<evidence type="ECO:0000256" key="7">
    <source>
        <dbReference type="PROSITE-ProRule" id="PRU00221"/>
    </source>
</evidence>
<dbReference type="PROSITE" id="PS00678">
    <property type="entry name" value="WD_REPEATS_1"/>
    <property type="match status" value="3"/>
</dbReference>
<dbReference type="SUPFAM" id="SSF57850">
    <property type="entry name" value="RING/U-box"/>
    <property type="match status" value="1"/>
</dbReference>
<dbReference type="EMBL" id="CM026430">
    <property type="protein sequence ID" value="KAG0561137.1"/>
    <property type="molecule type" value="Genomic_DNA"/>
</dbReference>
<evidence type="ECO:0000256" key="3">
    <source>
        <dbReference type="ARBA" id="ARBA00022737"/>
    </source>
</evidence>
<feature type="repeat" description="WD" evidence="7">
    <location>
        <begin position="301"/>
        <end position="342"/>
    </location>
</feature>
<dbReference type="SMART" id="SM00184">
    <property type="entry name" value="RING"/>
    <property type="match status" value="1"/>
</dbReference>
<protein>
    <recommendedName>
        <fullName evidence="10">RING-type domain-containing protein</fullName>
    </recommendedName>
</protein>
<dbReference type="CDD" id="cd00200">
    <property type="entry name" value="WD40"/>
    <property type="match status" value="1"/>
</dbReference>
<dbReference type="CDD" id="cd16449">
    <property type="entry name" value="RING-HC"/>
    <property type="match status" value="1"/>
</dbReference>
<dbReference type="InterPro" id="IPR017907">
    <property type="entry name" value="Znf_RING_CS"/>
</dbReference>
<name>A0A8T0GRB8_CERPU</name>
<dbReference type="SMART" id="SM00320">
    <property type="entry name" value="WD40"/>
    <property type="match status" value="7"/>
</dbReference>
<feature type="coiled-coil region" evidence="8">
    <location>
        <begin position="173"/>
        <end position="207"/>
    </location>
</feature>
<comment type="caution">
    <text evidence="11">The sequence shown here is derived from an EMBL/GenBank/DDBJ whole genome shotgun (WGS) entry which is preliminary data.</text>
</comment>
<accession>A0A8T0GRB8</accession>
<evidence type="ECO:0000256" key="8">
    <source>
        <dbReference type="SAM" id="Coils"/>
    </source>
</evidence>
<sequence length="624" mass="67264">MGLTCKICFESASGQGTQARITSCGHVFCQDCATIWFKTEAACPVCRSAVAGLSALIALFDHDAGLQSPSLGFDDEASESGGEISGSGGGEESQVRDSPSGAKGSGVGSSGASENGGEPSSTGRSGGEGAAASADRGRVADCLQRRNCDNEDVQVKYVLGKVAERWQQVMVERARLRVQVAALEKAKQELSARVQHLTDENTVMKQAMNVGIRPRGGASHSRWDLDSDSRESDYYTETRLQGLDRESEMNAMGSYLSNLSLSEIGYASADTGYSPVRGASRAPAKVEERLSASKWELAHTFTMHSGPVHGIAVNPSGNLVATASWDHLCRVYDVHLEEEVAVLAGHLLGLYAVKFSPAKRDLVGTVSSDQTCRLWNTDTGECLRVLEGHTDEVNGLSFKPGTHLLATASDDATSMIWDAEKGISVTTLKGHRHGVYGVCFQPSGGHLVATASFDFTAKLWDPRSAEDVQTLRGHLEDVIGVDIDDSGTYLATGSDDKTCRVWDLRMGHPIVVLQAHSGEVKRVVFSPYGKLLATTSGDTTVRLFDTTTWDCAQILSSHSDHVFDVAWSPTADFLVTASHDRLWKLWQPRVPSLRNSGFTANNHQRYPASQVNSDVMRVERMAMV</sequence>
<dbReference type="GO" id="GO:1990234">
    <property type="term" value="C:transferase complex"/>
    <property type="evidence" value="ECO:0007669"/>
    <property type="project" value="UniProtKB-ARBA"/>
</dbReference>
<reference evidence="11" key="1">
    <citation type="submission" date="2020-06" db="EMBL/GenBank/DDBJ databases">
        <title>WGS assembly of Ceratodon purpureus strain R40.</title>
        <authorList>
            <person name="Carey S.B."/>
            <person name="Jenkins J."/>
            <person name="Shu S."/>
            <person name="Lovell J.T."/>
            <person name="Sreedasyam A."/>
            <person name="Maumus F."/>
            <person name="Tiley G.P."/>
            <person name="Fernandez-Pozo N."/>
            <person name="Barry K."/>
            <person name="Chen C."/>
            <person name="Wang M."/>
            <person name="Lipzen A."/>
            <person name="Daum C."/>
            <person name="Saski C.A."/>
            <person name="Payton A.C."/>
            <person name="Mcbreen J.C."/>
            <person name="Conrad R.E."/>
            <person name="Kollar L.M."/>
            <person name="Olsson S."/>
            <person name="Huttunen S."/>
            <person name="Landis J.B."/>
            <person name="Wickett N.J."/>
            <person name="Johnson M.G."/>
            <person name="Rensing S.A."/>
            <person name="Grimwood J."/>
            <person name="Schmutz J."/>
            <person name="Mcdaniel S.F."/>
        </authorList>
    </citation>
    <scope>NUCLEOTIDE SEQUENCE</scope>
    <source>
        <strain evidence="11">R40</strain>
    </source>
</reference>
<dbReference type="PROSITE" id="PS00518">
    <property type="entry name" value="ZF_RING_1"/>
    <property type="match status" value="1"/>
</dbReference>
<dbReference type="PANTHER" id="PTHR22847">
    <property type="entry name" value="WD40 REPEAT PROTEIN"/>
    <property type="match status" value="1"/>
</dbReference>
<dbReference type="InterPro" id="IPR013083">
    <property type="entry name" value="Znf_RING/FYVE/PHD"/>
</dbReference>
<keyword evidence="8" id="KW-0175">Coiled coil</keyword>
<dbReference type="InterPro" id="IPR001841">
    <property type="entry name" value="Znf_RING"/>
</dbReference>
<feature type="repeat" description="WD" evidence="7">
    <location>
        <begin position="471"/>
        <end position="512"/>
    </location>
</feature>
<feature type="repeat" description="WD" evidence="7">
    <location>
        <begin position="386"/>
        <end position="427"/>
    </location>
</feature>
<keyword evidence="1 7" id="KW-0853">WD repeat</keyword>
<dbReference type="Pfam" id="PF13639">
    <property type="entry name" value="zf-RING_2"/>
    <property type="match status" value="1"/>
</dbReference>
<dbReference type="PRINTS" id="PR00320">
    <property type="entry name" value="GPROTEINBRPT"/>
</dbReference>
<evidence type="ECO:0000256" key="5">
    <source>
        <dbReference type="ARBA" id="ARBA00022833"/>
    </source>
</evidence>
<feature type="repeat" description="WD" evidence="7">
    <location>
        <begin position="428"/>
        <end position="470"/>
    </location>
</feature>
<evidence type="ECO:0000259" key="10">
    <source>
        <dbReference type="PROSITE" id="PS50089"/>
    </source>
</evidence>
<evidence type="ECO:0000256" key="9">
    <source>
        <dbReference type="SAM" id="MobiDB-lite"/>
    </source>
</evidence>
<dbReference type="InterPro" id="IPR001680">
    <property type="entry name" value="WD40_rpt"/>
</dbReference>
<feature type="repeat" description="WD" evidence="7">
    <location>
        <begin position="555"/>
        <end position="587"/>
    </location>
</feature>
<feature type="compositionally biased region" description="Low complexity" evidence="9">
    <location>
        <begin position="110"/>
        <end position="123"/>
    </location>
</feature>
<dbReference type="OrthoDB" id="1852675at2759"/>
<dbReference type="AlphaFoldDB" id="A0A8T0GRB8"/>
<dbReference type="InterPro" id="IPR015943">
    <property type="entry name" value="WD40/YVTN_repeat-like_dom_sf"/>
</dbReference>
<dbReference type="GO" id="GO:0008270">
    <property type="term" value="F:zinc ion binding"/>
    <property type="evidence" value="ECO:0007669"/>
    <property type="project" value="UniProtKB-KW"/>
</dbReference>
<dbReference type="PROSITE" id="PS50294">
    <property type="entry name" value="WD_REPEATS_REGION"/>
    <property type="match status" value="6"/>
</dbReference>
<evidence type="ECO:0000256" key="1">
    <source>
        <dbReference type="ARBA" id="ARBA00022574"/>
    </source>
</evidence>
<dbReference type="PANTHER" id="PTHR22847:SF637">
    <property type="entry name" value="WD REPEAT DOMAIN 5B"/>
    <property type="match status" value="1"/>
</dbReference>
<evidence type="ECO:0000256" key="6">
    <source>
        <dbReference type="PROSITE-ProRule" id="PRU00175"/>
    </source>
</evidence>
<dbReference type="Pfam" id="PF00400">
    <property type="entry name" value="WD40"/>
    <property type="match status" value="7"/>
</dbReference>
<dbReference type="PROSITE" id="PS50089">
    <property type="entry name" value="ZF_RING_2"/>
    <property type="match status" value="1"/>
</dbReference>
<dbReference type="SUPFAM" id="SSF50978">
    <property type="entry name" value="WD40 repeat-like"/>
    <property type="match status" value="1"/>
</dbReference>
<gene>
    <name evidence="11" type="ORF">KC19_9G040500</name>
</gene>
<dbReference type="Gene3D" id="2.130.10.10">
    <property type="entry name" value="YVTN repeat-like/Quinoprotein amine dehydrogenase"/>
    <property type="match status" value="2"/>
</dbReference>
<dbReference type="InterPro" id="IPR020472">
    <property type="entry name" value="WD40_PAC1"/>
</dbReference>
<feature type="domain" description="RING-type" evidence="10">
    <location>
        <begin position="5"/>
        <end position="47"/>
    </location>
</feature>
<proteinExistence type="predicted"/>
<keyword evidence="12" id="KW-1185">Reference proteome</keyword>
<feature type="region of interest" description="Disordered" evidence="9">
    <location>
        <begin position="70"/>
        <end position="134"/>
    </location>
</feature>
<organism evidence="11 12">
    <name type="scientific">Ceratodon purpureus</name>
    <name type="common">Fire moss</name>
    <name type="synonym">Dicranum purpureum</name>
    <dbReference type="NCBI Taxonomy" id="3225"/>
    <lineage>
        <taxon>Eukaryota</taxon>
        <taxon>Viridiplantae</taxon>
        <taxon>Streptophyta</taxon>
        <taxon>Embryophyta</taxon>
        <taxon>Bryophyta</taxon>
        <taxon>Bryophytina</taxon>
        <taxon>Bryopsida</taxon>
        <taxon>Dicranidae</taxon>
        <taxon>Pseudoditrichales</taxon>
        <taxon>Ditrichaceae</taxon>
        <taxon>Ceratodon</taxon>
    </lineage>
</organism>
<dbReference type="InterPro" id="IPR036322">
    <property type="entry name" value="WD40_repeat_dom_sf"/>
</dbReference>
<evidence type="ECO:0000256" key="2">
    <source>
        <dbReference type="ARBA" id="ARBA00022723"/>
    </source>
</evidence>
<keyword evidence="3" id="KW-0677">Repeat</keyword>
<evidence type="ECO:0000313" key="11">
    <source>
        <dbReference type="EMBL" id="KAG0561137.1"/>
    </source>
</evidence>
<feature type="repeat" description="WD" evidence="7">
    <location>
        <begin position="513"/>
        <end position="554"/>
    </location>
</feature>
<dbReference type="PROSITE" id="PS50082">
    <property type="entry name" value="WD_REPEATS_2"/>
    <property type="match status" value="7"/>
</dbReference>
<keyword evidence="5" id="KW-0862">Zinc</keyword>
<keyword evidence="4 6" id="KW-0863">Zinc-finger</keyword>
<evidence type="ECO:0000256" key="4">
    <source>
        <dbReference type="ARBA" id="ARBA00022771"/>
    </source>
</evidence>
<feature type="repeat" description="WD" evidence="7">
    <location>
        <begin position="343"/>
        <end position="385"/>
    </location>
</feature>
<dbReference type="Gene3D" id="3.30.40.10">
    <property type="entry name" value="Zinc/RING finger domain, C3HC4 (zinc finger)"/>
    <property type="match status" value="1"/>
</dbReference>
<evidence type="ECO:0000313" key="12">
    <source>
        <dbReference type="Proteomes" id="UP000822688"/>
    </source>
</evidence>
<dbReference type="InterPro" id="IPR019775">
    <property type="entry name" value="WD40_repeat_CS"/>
</dbReference>
<keyword evidence="2" id="KW-0479">Metal-binding</keyword>
<dbReference type="Proteomes" id="UP000822688">
    <property type="component" value="Chromosome 9"/>
</dbReference>